<reference evidence="1 2" key="1">
    <citation type="journal article" date="2016" name="Genome Announc.">
        <title>Draft Genome Sequence of the Thermotolerant Cyanobacterium Desertifilum sp. IPPAS B-1220.</title>
        <authorList>
            <person name="Mironov K.S."/>
            <person name="Sinetova M.A."/>
            <person name="Bolatkhan K."/>
            <person name="Zayadan B.K."/>
            <person name="Ustinova V.V."/>
            <person name="Kupriyanova E.V."/>
            <person name="Skrypnik A.N."/>
            <person name="Gogoleva N.E."/>
            <person name="Gogolev Y.V."/>
            <person name="Los D.A."/>
        </authorList>
    </citation>
    <scope>NUCLEOTIDE SEQUENCE [LARGE SCALE GENOMIC DNA]</scope>
    <source>
        <strain evidence="1 2">IPPAS B-1220</strain>
    </source>
</reference>
<evidence type="ECO:0000313" key="1">
    <source>
        <dbReference type="EMBL" id="XPM63286.1"/>
    </source>
</evidence>
<keyword evidence="2" id="KW-1185">Reference proteome</keyword>
<proteinExistence type="predicted"/>
<name>A0ACD5GT63_9CYAN</name>
<dbReference type="EMBL" id="CP182909">
    <property type="protein sequence ID" value="XPM63286.1"/>
    <property type="molecule type" value="Genomic_DNA"/>
</dbReference>
<dbReference type="Proteomes" id="UP000095472">
    <property type="component" value="Chromosome"/>
</dbReference>
<organism evidence="1 2">
    <name type="scientific">Desertifilum tharense IPPAS B-1220</name>
    <dbReference type="NCBI Taxonomy" id="1781255"/>
    <lineage>
        <taxon>Bacteria</taxon>
        <taxon>Bacillati</taxon>
        <taxon>Cyanobacteriota</taxon>
        <taxon>Cyanophyceae</taxon>
        <taxon>Desertifilales</taxon>
        <taxon>Desertifilaceae</taxon>
        <taxon>Desertifilum</taxon>
    </lineage>
</organism>
<sequence length="43" mass="4663">MIADNGLGMSEAVRSRIFDPFFTTKPIGKGTGLVLANQLPNRE</sequence>
<protein>
    <submittedName>
        <fullName evidence="1">Uncharacterized protein</fullName>
    </submittedName>
</protein>
<gene>
    <name evidence="1" type="ORF">BH720_028615</name>
</gene>
<accession>A0ACD5GT63</accession>
<evidence type="ECO:0000313" key="2">
    <source>
        <dbReference type="Proteomes" id="UP000095472"/>
    </source>
</evidence>